<proteinExistence type="predicted"/>
<dbReference type="Proteomes" id="UP000053268">
    <property type="component" value="Unassembled WGS sequence"/>
</dbReference>
<name>A0A194Q723_PAPXU</name>
<keyword evidence="3" id="KW-1185">Reference proteome</keyword>
<feature type="transmembrane region" description="Helical" evidence="1">
    <location>
        <begin position="55"/>
        <end position="73"/>
    </location>
</feature>
<evidence type="ECO:0000313" key="2">
    <source>
        <dbReference type="EMBL" id="KPJ00800.1"/>
    </source>
</evidence>
<gene>
    <name evidence="2" type="ORF">RR46_07639</name>
</gene>
<evidence type="ECO:0000256" key="1">
    <source>
        <dbReference type="SAM" id="Phobius"/>
    </source>
</evidence>
<reference evidence="2 3" key="1">
    <citation type="journal article" date="2015" name="Nat. Commun.">
        <title>Outbred genome sequencing and CRISPR/Cas9 gene editing in butterflies.</title>
        <authorList>
            <person name="Li X."/>
            <person name="Fan D."/>
            <person name="Zhang W."/>
            <person name="Liu G."/>
            <person name="Zhang L."/>
            <person name="Zhao L."/>
            <person name="Fang X."/>
            <person name="Chen L."/>
            <person name="Dong Y."/>
            <person name="Chen Y."/>
            <person name="Ding Y."/>
            <person name="Zhao R."/>
            <person name="Feng M."/>
            <person name="Zhu Y."/>
            <person name="Feng Y."/>
            <person name="Jiang X."/>
            <person name="Zhu D."/>
            <person name="Xiang H."/>
            <person name="Feng X."/>
            <person name="Li S."/>
            <person name="Wang J."/>
            <person name="Zhang G."/>
            <person name="Kronforst M.R."/>
            <person name="Wang W."/>
        </authorList>
    </citation>
    <scope>NUCLEOTIDE SEQUENCE [LARGE SCALE GENOMIC DNA]</scope>
    <source>
        <strain evidence="2">Ya'a_city_454_Px</strain>
        <tissue evidence="2">Whole body</tissue>
    </source>
</reference>
<accession>A0A194Q723</accession>
<dbReference type="EMBL" id="KQ459460">
    <property type="protein sequence ID" value="KPJ00800.1"/>
    <property type="molecule type" value="Genomic_DNA"/>
</dbReference>
<dbReference type="AlphaFoldDB" id="A0A194Q723"/>
<sequence length="80" mass="8842">MISGGWVCALHVRTAGLAGAALGSDEEEIVYLAYIVIDVHTNQSITFCYGHNDKAFLLSQLAIFLKLIAFIYSKTWISDF</sequence>
<keyword evidence="1" id="KW-1133">Transmembrane helix</keyword>
<evidence type="ECO:0000313" key="3">
    <source>
        <dbReference type="Proteomes" id="UP000053268"/>
    </source>
</evidence>
<organism evidence="2 3">
    <name type="scientific">Papilio xuthus</name>
    <name type="common">Asian swallowtail butterfly</name>
    <dbReference type="NCBI Taxonomy" id="66420"/>
    <lineage>
        <taxon>Eukaryota</taxon>
        <taxon>Metazoa</taxon>
        <taxon>Ecdysozoa</taxon>
        <taxon>Arthropoda</taxon>
        <taxon>Hexapoda</taxon>
        <taxon>Insecta</taxon>
        <taxon>Pterygota</taxon>
        <taxon>Neoptera</taxon>
        <taxon>Endopterygota</taxon>
        <taxon>Lepidoptera</taxon>
        <taxon>Glossata</taxon>
        <taxon>Ditrysia</taxon>
        <taxon>Papilionoidea</taxon>
        <taxon>Papilionidae</taxon>
        <taxon>Papilioninae</taxon>
        <taxon>Papilio</taxon>
    </lineage>
</organism>
<protein>
    <submittedName>
        <fullName evidence="2">Uncharacterized protein</fullName>
    </submittedName>
</protein>
<keyword evidence="1" id="KW-0472">Membrane</keyword>
<keyword evidence="1" id="KW-0812">Transmembrane</keyword>